<organism evidence="1 2">
    <name type="scientific">Dendrobium catenatum</name>
    <dbReference type="NCBI Taxonomy" id="906689"/>
    <lineage>
        <taxon>Eukaryota</taxon>
        <taxon>Viridiplantae</taxon>
        <taxon>Streptophyta</taxon>
        <taxon>Embryophyta</taxon>
        <taxon>Tracheophyta</taxon>
        <taxon>Spermatophyta</taxon>
        <taxon>Magnoliopsida</taxon>
        <taxon>Liliopsida</taxon>
        <taxon>Asparagales</taxon>
        <taxon>Orchidaceae</taxon>
        <taxon>Epidendroideae</taxon>
        <taxon>Malaxideae</taxon>
        <taxon>Dendrobiinae</taxon>
        <taxon>Dendrobium</taxon>
    </lineage>
</organism>
<protein>
    <submittedName>
        <fullName evidence="1">Uncharacterized protein</fullName>
    </submittedName>
</protein>
<accession>A0A2I0X6B0</accession>
<keyword evidence="2" id="KW-1185">Reference proteome</keyword>
<evidence type="ECO:0000313" key="1">
    <source>
        <dbReference type="EMBL" id="PKU83442.1"/>
    </source>
</evidence>
<evidence type="ECO:0000313" key="2">
    <source>
        <dbReference type="Proteomes" id="UP000233837"/>
    </source>
</evidence>
<sequence length="68" mass="7707">MPIRTWYVSSNQLSAAKWRRKINGYDNPGPSEPSGFAAKWHHAIPVMARANTLLMGIKSLRYESIGYN</sequence>
<dbReference type="EMBL" id="KZ502111">
    <property type="protein sequence ID" value="PKU83442.1"/>
    <property type="molecule type" value="Genomic_DNA"/>
</dbReference>
<gene>
    <name evidence="1" type="ORF">MA16_Dca022022</name>
</gene>
<dbReference type="Proteomes" id="UP000233837">
    <property type="component" value="Unassembled WGS sequence"/>
</dbReference>
<reference evidence="1 2" key="2">
    <citation type="journal article" date="2017" name="Nature">
        <title>The Apostasia genome and the evolution of orchids.</title>
        <authorList>
            <person name="Zhang G.Q."/>
            <person name="Liu K.W."/>
            <person name="Li Z."/>
            <person name="Lohaus R."/>
            <person name="Hsiao Y.Y."/>
            <person name="Niu S.C."/>
            <person name="Wang J.Y."/>
            <person name="Lin Y.C."/>
            <person name="Xu Q."/>
            <person name="Chen L.J."/>
            <person name="Yoshida K."/>
            <person name="Fujiwara S."/>
            <person name="Wang Z.W."/>
            <person name="Zhang Y.Q."/>
            <person name="Mitsuda N."/>
            <person name="Wang M."/>
            <person name="Liu G.H."/>
            <person name="Pecoraro L."/>
            <person name="Huang H.X."/>
            <person name="Xiao X.J."/>
            <person name="Lin M."/>
            <person name="Wu X.Y."/>
            <person name="Wu W.L."/>
            <person name="Chen Y.Y."/>
            <person name="Chang S.B."/>
            <person name="Sakamoto S."/>
            <person name="Ohme-Takagi M."/>
            <person name="Yagi M."/>
            <person name="Zeng S.J."/>
            <person name="Shen C.Y."/>
            <person name="Yeh C.M."/>
            <person name="Luo Y.B."/>
            <person name="Tsai W.C."/>
            <person name="Van de Peer Y."/>
            <person name="Liu Z.J."/>
        </authorList>
    </citation>
    <scope>NUCLEOTIDE SEQUENCE [LARGE SCALE GENOMIC DNA]</scope>
    <source>
        <tissue evidence="1">The whole plant</tissue>
    </source>
</reference>
<dbReference type="AlphaFoldDB" id="A0A2I0X6B0"/>
<name>A0A2I0X6B0_9ASPA</name>
<proteinExistence type="predicted"/>
<reference evidence="1 2" key="1">
    <citation type="journal article" date="2016" name="Sci. Rep.">
        <title>The Dendrobium catenatum Lindl. genome sequence provides insights into polysaccharide synthase, floral development and adaptive evolution.</title>
        <authorList>
            <person name="Zhang G.Q."/>
            <person name="Xu Q."/>
            <person name="Bian C."/>
            <person name="Tsai W.C."/>
            <person name="Yeh C.M."/>
            <person name="Liu K.W."/>
            <person name="Yoshida K."/>
            <person name="Zhang L.S."/>
            <person name="Chang S.B."/>
            <person name="Chen F."/>
            <person name="Shi Y."/>
            <person name="Su Y.Y."/>
            <person name="Zhang Y.Q."/>
            <person name="Chen L.J."/>
            <person name="Yin Y."/>
            <person name="Lin M."/>
            <person name="Huang H."/>
            <person name="Deng H."/>
            <person name="Wang Z.W."/>
            <person name="Zhu S.L."/>
            <person name="Zhao X."/>
            <person name="Deng C."/>
            <person name="Niu S.C."/>
            <person name="Huang J."/>
            <person name="Wang M."/>
            <person name="Liu G.H."/>
            <person name="Yang H.J."/>
            <person name="Xiao X.J."/>
            <person name="Hsiao Y.Y."/>
            <person name="Wu W.L."/>
            <person name="Chen Y.Y."/>
            <person name="Mitsuda N."/>
            <person name="Ohme-Takagi M."/>
            <person name="Luo Y.B."/>
            <person name="Van de Peer Y."/>
            <person name="Liu Z.J."/>
        </authorList>
    </citation>
    <scope>NUCLEOTIDE SEQUENCE [LARGE SCALE GENOMIC DNA]</scope>
    <source>
        <tissue evidence="1">The whole plant</tissue>
    </source>
</reference>